<dbReference type="InterPro" id="IPR051010">
    <property type="entry name" value="BCAA_transport"/>
</dbReference>
<keyword evidence="2" id="KW-0732">Signal</keyword>
<dbReference type="PANTHER" id="PTHR30483">
    <property type="entry name" value="LEUCINE-SPECIFIC-BINDING PROTEIN"/>
    <property type="match status" value="1"/>
</dbReference>
<dbReference type="SUPFAM" id="SSF53822">
    <property type="entry name" value="Periplasmic binding protein-like I"/>
    <property type="match status" value="1"/>
</dbReference>
<evidence type="ECO:0000313" key="5">
    <source>
        <dbReference type="Proteomes" id="UP000565262"/>
    </source>
</evidence>
<sequence>MKWIRLILGVLSVLWGGSSVCVAGDIWPGDEAKDTGPVKIGVFLALTGEAAFLGQPAMNTLQLYVDEINRAGGVIGRPLKLIAYDTEGKALIAREKVIQLIETDQVHLLIGGSTSGSSLAVIPLVERAKIPYISLAASVAITEPVKKWVFKTPHTDRNAAEKIFYDISQRGLRRVALIYSSGGFGRSGRIQSRSVLEKYGLELAEEIVYQAGAEELGHKLSQLRNRTDLDAVVNFDSGRGAVIVTKAFRDAGIGLPLYQSHGVASERYIELAGRAADRVRFPAPAILIAEQLPDGDEQKDILLSYINRYQEVFLERPSAFGGYAYDALMLTIRALENTGTTRRVRIRDALERTANYVGTAGLVNMNSSDHLGLSSLSFMMLEIIDGQWKVVRP</sequence>
<keyword evidence="5" id="KW-1185">Reference proteome</keyword>
<evidence type="ECO:0000259" key="3">
    <source>
        <dbReference type="Pfam" id="PF13458"/>
    </source>
</evidence>
<dbReference type="Gene3D" id="3.40.50.2300">
    <property type="match status" value="2"/>
</dbReference>
<evidence type="ECO:0000313" key="4">
    <source>
        <dbReference type="EMBL" id="MBB1485973.1"/>
    </source>
</evidence>
<feature type="domain" description="Leucine-binding protein" evidence="3">
    <location>
        <begin position="37"/>
        <end position="380"/>
    </location>
</feature>
<protein>
    <submittedName>
        <fullName evidence="4">ABC transporter substrate-binding protein</fullName>
    </submittedName>
</protein>
<accession>A0A839IKS3</accession>
<dbReference type="InterPro" id="IPR028082">
    <property type="entry name" value="Peripla_BP_I"/>
</dbReference>
<dbReference type="EMBL" id="JACJFM010000004">
    <property type="protein sequence ID" value="MBB1485973.1"/>
    <property type="molecule type" value="Genomic_DNA"/>
</dbReference>
<proteinExistence type="inferred from homology"/>
<comment type="caution">
    <text evidence="4">The sequence shown here is derived from an EMBL/GenBank/DDBJ whole genome shotgun (WGS) entry which is preliminary data.</text>
</comment>
<evidence type="ECO:0000256" key="1">
    <source>
        <dbReference type="ARBA" id="ARBA00010062"/>
    </source>
</evidence>
<dbReference type="InterPro" id="IPR028081">
    <property type="entry name" value="Leu-bd"/>
</dbReference>
<dbReference type="Pfam" id="PF13458">
    <property type="entry name" value="Peripla_BP_6"/>
    <property type="match status" value="1"/>
</dbReference>
<reference evidence="4 5" key="1">
    <citation type="submission" date="2020-08" db="EMBL/GenBank/DDBJ databases">
        <title>Oceanospirillum sp. nov. isolated from marine sediment.</title>
        <authorList>
            <person name="Ji X."/>
        </authorList>
    </citation>
    <scope>NUCLEOTIDE SEQUENCE [LARGE SCALE GENOMIC DNA]</scope>
    <source>
        <strain evidence="4 5">D5</strain>
    </source>
</reference>
<gene>
    <name evidence="4" type="ORF">H4O21_05045</name>
</gene>
<dbReference type="PANTHER" id="PTHR30483:SF38">
    <property type="entry name" value="BLR7848 PROTEIN"/>
    <property type="match status" value="1"/>
</dbReference>
<name>A0A839IKS3_9GAMM</name>
<dbReference type="Proteomes" id="UP000565262">
    <property type="component" value="Unassembled WGS sequence"/>
</dbReference>
<dbReference type="RefSeq" id="WP_182807753.1">
    <property type="nucleotide sequence ID" value="NZ_JACJFM010000004.1"/>
</dbReference>
<organism evidence="4 5">
    <name type="scientific">Oceanospirillum sediminis</name>
    <dbReference type="NCBI Taxonomy" id="2760088"/>
    <lineage>
        <taxon>Bacteria</taxon>
        <taxon>Pseudomonadati</taxon>
        <taxon>Pseudomonadota</taxon>
        <taxon>Gammaproteobacteria</taxon>
        <taxon>Oceanospirillales</taxon>
        <taxon>Oceanospirillaceae</taxon>
        <taxon>Oceanospirillum</taxon>
    </lineage>
</organism>
<dbReference type="CDD" id="cd06333">
    <property type="entry name" value="PBP1_ABC_RPA1789-like"/>
    <property type="match status" value="1"/>
</dbReference>
<dbReference type="AlphaFoldDB" id="A0A839IKS3"/>
<evidence type="ECO:0000256" key="2">
    <source>
        <dbReference type="ARBA" id="ARBA00022729"/>
    </source>
</evidence>
<comment type="similarity">
    <text evidence="1">Belongs to the leucine-binding protein family.</text>
</comment>